<evidence type="ECO:0000313" key="1">
    <source>
        <dbReference type="EMBL" id="KAH6945027.1"/>
    </source>
</evidence>
<name>A0ACB7TFC2_HYAAI</name>
<comment type="caution">
    <text evidence="1">The sequence shown here is derived from an EMBL/GenBank/DDBJ whole genome shotgun (WGS) entry which is preliminary data.</text>
</comment>
<organism evidence="1 2">
    <name type="scientific">Hyalomma asiaticum</name>
    <name type="common">Tick</name>
    <dbReference type="NCBI Taxonomy" id="266040"/>
    <lineage>
        <taxon>Eukaryota</taxon>
        <taxon>Metazoa</taxon>
        <taxon>Ecdysozoa</taxon>
        <taxon>Arthropoda</taxon>
        <taxon>Chelicerata</taxon>
        <taxon>Arachnida</taxon>
        <taxon>Acari</taxon>
        <taxon>Parasitiformes</taxon>
        <taxon>Ixodida</taxon>
        <taxon>Ixodoidea</taxon>
        <taxon>Ixodidae</taxon>
        <taxon>Hyalomminae</taxon>
        <taxon>Hyalomma</taxon>
    </lineage>
</organism>
<gene>
    <name evidence="1" type="ORF">HPB50_006811</name>
</gene>
<accession>A0ACB7TFC2</accession>
<dbReference type="Proteomes" id="UP000821845">
    <property type="component" value="Chromosome 1"/>
</dbReference>
<proteinExistence type="predicted"/>
<reference evidence="1" key="1">
    <citation type="submission" date="2020-05" db="EMBL/GenBank/DDBJ databases">
        <title>Large-scale comparative analyses of tick genomes elucidate their genetic diversity and vector capacities.</title>
        <authorList>
            <person name="Jia N."/>
            <person name="Wang J."/>
            <person name="Shi W."/>
            <person name="Du L."/>
            <person name="Sun Y."/>
            <person name="Zhan W."/>
            <person name="Jiang J."/>
            <person name="Wang Q."/>
            <person name="Zhang B."/>
            <person name="Ji P."/>
            <person name="Sakyi L.B."/>
            <person name="Cui X."/>
            <person name="Yuan T."/>
            <person name="Jiang B."/>
            <person name="Yang W."/>
            <person name="Lam T.T.-Y."/>
            <person name="Chang Q."/>
            <person name="Ding S."/>
            <person name="Wang X."/>
            <person name="Zhu J."/>
            <person name="Ruan X."/>
            <person name="Zhao L."/>
            <person name="Wei J."/>
            <person name="Que T."/>
            <person name="Du C."/>
            <person name="Cheng J."/>
            <person name="Dai P."/>
            <person name="Han X."/>
            <person name="Huang E."/>
            <person name="Gao Y."/>
            <person name="Liu J."/>
            <person name="Shao H."/>
            <person name="Ye R."/>
            <person name="Li L."/>
            <person name="Wei W."/>
            <person name="Wang X."/>
            <person name="Wang C."/>
            <person name="Yang T."/>
            <person name="Huo Q."/>
            <person name="Li W."/>
            <person name="Guo W."/>
            <person name="Chen H."/>
            <person name="Zhou L."/>
            <person name="Ni X."/>
            <person name="Tian J."/>
            <person name="Zhou Y."/>
            <person name="Sheng Y."/>
            <person name="Liu T."/>
            <person name="Pan Y."/>
            <person name="Xia L."/>
            <person name="Li J."/>
            <person name="Zhao F."/>
            <person name="Cao W."/>
        </authorList>
    </citation>
    <scope>NUCLEOTIDE SEQUENCE</scope>
    <source>
        <strain evidence="1">Hyas-2018</strain>
    </source>
</reference>
<protein>
    <submittedName>
        <fullName evidence="1">Uncharacterized protein</fullName>
    </submittedName>
</protein>
<sequence length="305" mass="33899">MSATLYSVPTSPSCGFVRSVAKYLNVNLCVKNLDFSKSEHLTDDFAKLNPFRKVPTLDDHGFVVHESTAIAYYLLRKHAPDSKLYPDCPKKRARIDQILATVANTIRPHFVEFLRRIFCDNIKPSDEEKALFNNTVVKGLQRLIEGPFAVGDQFTLADLCIIANLSAAFTQRSSTFFDKPTRREGVHRHWNRGSVLMATVVASLLEASGDGKAVTGNLSGISSRCKGIAGVISVSSLNGFVDIDDYPFLEEYYDRIASQLPYFSDTFGKTVGSIQQRFSELTERPLSPMSEESVHSDEPMNGSLQ</sequence>
<keyword evidence="2" id="KW-1185">Reference proteome</keyword>
<evidence type="ECO:0000313" key="2">
    <source>
        <dbReference type="Proteomes" id="UP000821845"/>
    </source>
</evidence>
<dbReference type="EMBL" id="CM023481">
    <property type="protein sequence ID" value="KAH6945027.1"/>
    <property type="molecule type" value="Genomic_DNA"/>
</dbReference>